<dbReference type="SUPFAM" id="SSF55008">
    <property type="entry name" value="HMA, heavy metal-associated domain"/>
    <property type="match status" value="1"/>
</dbReference>
<dbReference type="SFLD" id="SFLDS00003">
    <property type="entry name" value="Haloacid_Dehalogenase"/>
    <property type="match status" value="1"/>
</dbReference>
<dbReference type="GO" id="GO:0140581">
    <property type="term" value="F:P-type monovalent copper transporter activity"/>
    <property type="evidence" value="ECO:0007669"/>
    <property type="project" value="UniProtKB-EC"/>
</dbReference>
<dbReference type="PRINTS" id="PR00119">
    <property type="entry name" value="CATATPASE"/>
</dbReference>
<evidence type="ECO:0000313" key="16">
    <source>
        <dbReference type="EMBL" id="GHB29732.1"/>
    </source>
</evidence>
<feature type="transmembrane region" description="Helical" evidence="14">
    <location>
        <begin position="149"/>
        <end position="168"/>
    </location>
</feature>
<dbReference type="InterPro" id="IPR023214">
    <property type="entry name" value="HAD_sf"/>
</dbReference>
<keyword evidence="11 14" id="KW-1133">Transmembrane helix</keyword>
<gene>
    <name evidence="16" type="ORF">GCM10008106_08210</name>
</gene>
<evidence type="ECO:0000256" key="13">
    <source>
        <dbReference type="ARBA" id="ARBA00023136"/>
    </source>
</evidence>
<dbReference type="PROSITE" id="PS00154">
    <property type="entry name" value="ATPASE_E1_E2"/>
    <property type="match status" value="1"/>
</dbReference>
<evidence type="ECO:0000256" key="2">
    <source>
        <dbReference type="ARBA" id="ARBA00006024"/>
    </source>
</evidence>
<feature type="transmembrane region" description="Helical" evidence="14">
    <location>
        <begin position="677"/>
        <end position="699"/>
    </location>
</feature>
<dbReference type="CDD" id="cd00371">
    <property type="entry name" value="HMA"/>
    <property type="match status" value="1"/>
</dbReference>
<accession>A0A8J3CW33</accession>
<dbReference type="SFLD" id="SFLDG00002">
    <property type="entry name" value="C1.7:_P-type_atpase_like"/>
    <property type="match status" value="1"/>
</dbReference>
<evidence type="ECO:0000256" key="9">
    <source>
        <dbReference type="ARBA" id="ARBA00022840"/>
    </source>
</evidence>
<dbReference type="InterPro" id="IPR027256">
    <property type="entry name" value="P-typ_ATPase_IB"/>
</dbReference>
<dbReference type="Gene3D" id="3.40.50.1000">
    <property type="entry name" value="HAD superfamily/HAD-like"/>
    <property type="match status" value="1"/>
</dbReference>
<evidence type="ECO:0000256" key="11">
    <source>
        <dbReference type="ARBA" id="ARBA00022989"/>
    </source>
</evidence>
<dbReference type="FunFam" id="3.30.70.100:FF:000005">
    <property type="entry name" value="Copper-exporting P-type ATPase A"/>
    <property type="match status" value="1"/>
</dbReference>
<dbReference type="GO" id="GO:0055070">
    <property type="term" value="P:copper ion homeostasis"/>
    <property type="evidence" value="ECO:0007669"/>
    <property type="project" value="TreeGrafter"/>
</dbReference>
<reference evidence="16" key="1">
    <citation type="journal article" date="2014" name="Int. J. Syst. Evol. Microbiol.">
        <title>Complete genome sequence of Corynebacterium casei LMG S-19264T (=DSM 44701T), isolated from a smear-ripened cheese.</title>
        <authorList>
            <consortium name="US DOE Joint Genome Institute (JGI-PGF)"/>
            <person name="Walter F."/>
            <person name="Albersmeier A."/>
            <person name="Kalinowski J."/>
            <person name="Ruckert C."/>
        </authorList>
    </citation>
    <scope>NUCLEOTIDE SEQUENCE</scope>
    <source>
        <strain evidence="16">KCTC 23224</strain>
    </source>
</reference>
<dbReference type="Pfam" id="PF00122">
    <property type="entry name" value="E1-E2_ATPase"/>
    <property type="match status" value="1"/>
</dbReference>
<keyword evidence="5 14" id="KW-1003">Cell membrane</keyword>
<dbReference type="InterPro" id="IPR006121">
    <property type="entry name" value="HMA_dom"/>
</dbReference>
<dbReference type="AlphaFoldDB" id="A0A8J3CW33"/>
<feature type="transmembrane region" description="Helical" evidence="14">
    <location>
        <begin position="365"/>
        <end position="388"/>
    </location>
</feature>
<dbReference type="Pfam" id="PF00702">
    <property type="entry name" value="Hydrolase"/>
    <property type="match status" value="1"/>
</dbReference>
<keyword evidence="6 14" id="KW-0812">Transmembrane</keyword>
<keyword evidence="12" id="KW-0406">Ion transport</keyword>
<dbReference type="CDD" id="cd02094">
    <property type="entry name" value="P-type_ATPase_Cu-like"/>
    <property type="match status" value="1"/>
</dbReference>
<dbReference type="PROSITE" id="PS01047">
    <property type="entry name" value="HMA_1"/>
    <property type="match status" value="1"/>
</dbReference>
<keyword evidence="7 14" id="KW-0479">Metal-binding</keyword>
<dbReference type="NCBIfam" id="TIGR01494">
    <property type="entry name" value="ATPase_P-type"/>
    <property type="match status" value="1"/>
</dbReference>
<evidence type="ECO:0000256" key="5">
    <source>
        <dbReference type="ARBA" id="ARBA00022475"/>
    </source>
</evidence>
<dbReference type="Pfam" id="PF00403">
    <property type="entry name" value="HMA"/>
    <property type="match status" value="1"/>
</dbReference>
<dbReference type="SUPFAM" id="SSF81653">
    <property type="entry name" value="Calcium ATPase, transduction domain A"/>
    <property type="match status" value="1"/>
</dbReference>
<dbReference type="GO" id="GO:0016887">
    <property type="term" value="F:ATP hydrolysis activity"/>
    <property type="evidence" value="ECO:0007669"/>
    <property type="project" value="InterPro"/>
</dbReference>
<feature type="domain" description="HMA" evidence="15">
    <location>
        <begin position="4"/>
        <end position="70"/>
    </location>
</feature>
<keyword evidence="17" id="KW-1185">Reference proteome</keyword>
<dbReference type="GO" id="GO:0005524">
    <property type="term" value="F:ATP binding"/>
    <property type="evidence" value="ECO:0007669"/>
    <property type="project" value="UniProtKB-UniRule"/>
</dbReference>
<dbReference type="PROSITE" id="PS50846">
    <property type="entry name" value="HMA_2"/>
    <property type="match status" value="1"/>
</dbReference>
<dbReference type="GO" id="GO:0005886">
    <property type="term" value="C:plasma membrane"/>
    <property type="evidence" value="ECO:0007669"/>
    <property type="project" value="UniProtKB-SubCell"/>
</dbReference>
<dbReference type="InterPro" id="IPR001757">
    <property type="entry name" value="P_typ_ATPase"/>
</dbReference>
<evidence type="ECO:0000256" key="3">
    <source>
        <dbReference type="ARBA" id="ARBA00012517"/>
    </source>
</evidence>
<feature type="transmembrane region" description="Helical" evidence="14">
    <location>
        <begin position="337"/>
        <end position="359"/>
    </location>
</feature>
<evidence type="ECO:0000259" key="15">
    <source>
        <dbReference type="PROSITE" id="PS50846"/>
    </source>
</evidence>
<dbReference type="Gene3D" id="3.40.1110.10">
    <property type="entry name" value="Calcium-transporting ATPase, cytoplasmic domain N"/>
    <property type="match status" value="1"/>
</dbReference>
<dbReference type="PANTHER" id="PTHR43520">
    <property type="entry name" value="ATP7, ISOFORM B"/>
    <property type="match status" value="1"/>
</dbReference>
<dbReference type="GO" id="GO:0005507">
    <property type="term" value="F:copper ion binding"/>
    <property type="evidence" value="ECO:0007669"/>
    <property type="project" value="TreeGrafter"/>
</dbReference>
<feature type="transmembrane region" description="Helical" evidence="14">
    <location>
        <begin position="183"/>
        <end position="200"/>
    </location>
</feature>
<dbReference type="GO" id="GO:0060003">
    <property type="term" value="P:copper ion export"/>
    <property type="evidence" value="ECO:0007669"/>
    <property type="project" value="UniProtKB-ARBA"/>
</dbReference>
<comment type="caution">
    <text evidence="16">The sequence shown here is derived from an EMBL/GenBank/DDBJ whole genome shotgun (WGS) entry which is preliminary data.</text>
</comment>
<dbReference type="PRINTS" id="PR00943">
    <property type="entry name" value="CUATPASE"/>
</dbReference>
<evidence type="ECO:0000256" key="12">
    <source>
        <dbReference type="ARBA" id="ARBA00023065"/>
    </source>
</evidence>
<keyword evidence="4" id="KW-0813">Transport</keyword>
<feature type="transmembrane region" description="Helical" evidence="14">
    <location>
        <begin position="94"/>
        <end position="113"/>
    </location>
</feature>
<reference evidence="16" key="2">
    <citation type="submission" date="2020-09" db="EMBL/GenBank/DDBJ databases">
        <authorList>
            <person name="Sun Q."/>
            <person name="Kim S."/>
        </authorList>
    </citation>
    <scope>NUCLEOTIDE SEQUENCE</scope>
    <source>
        <strain evidence="16">KCTC 23224</strain>
    </source>
</reference>
<evidence type="ECO:0000256" key="8">
    <source>
        <dbReference type="ARBA" id="ARBA00022741"/>
    </source>
</evidence>
<dbReference type="NCBIfam" id="TIGR01525">
    <property type="entry name" value="ATPase-IB_hvy"/>
    <property type="match status" value="1"/>
</dbReference>
<evidence type="ECO:0000256" key="7">
    <source>
        <dbReference type="ARBA" id="ARBA00022723"/>
    </source>
</evidence>
<dbReference type="FunFam" id="2.70.150.10:FF:000020">
    <property type="entry name" value="Copper-exporting P-type ATPase A"/>
    <property type="match status" value="1"/>
</dbReference>
<comment type="subcellular location">
    <subcellularLocation>
        <location evidence="1">Cell membrane</location>
        <topology evidence="1">Multi-pass membrane protein</topology>
    </subcellularLocation>
</comment>
<dbReference type="InterPro" id="IPR023299">
    <property type="entry name" value="ATPase_P-typ_cyto_dom_N"/>
</dbReference>
<dbReference type="NCBIfam" id="TIGR01511">
    <property type="entry name" value="ATPase-IB1_Cu"/>
    <property type="match status" value="1"/>
</dbReference>
<evidence type="ECO:0000256" key="4">
    <source>
        <dbReference type="ARBA" id="ARBA00022448"/>
    </source>
</evidence>
<keyword evidence="13 14" id="KW-0472">Membrane</keyword>
<dbReference type="SUPFAM" id="SSF56784">
    <property type="entry name" value="HAD-like"/>
    <property type="match status" value="1"/>
</dbReference>
<evidence type="ECO:0000256" key="14">
    <source>
        <dbReference type="RuleBase" id="RU362081"/>
    </source>
</evidence>
<name>A0A8J3CW33_9BACT</name>
<feature type="transmembrane region" description="Helical" evidence="14">
    <location>
        <begin position="119"/>
        <end position="137"/>
    </location>
</feature>
<evidence type="ECO:0000313" key="17">
    <source>
        <dbReference type="Proteomes" id="UP000642809"/>
    </source>
</evidence>
<comment type="similarity">
    <text evidence="2 14">Belongs to the cation transport ATPase (P-type) (TC 3.A.3) family. Type IB subfamily.</text>
</comment>
<proteinExistence type="inferred from homology"/>
<dbReference type="GO" id="GO:0043682">
    <property type="term" value="F:P-type divalent copper transporter activity"/>
    <property type="evidence" value="ECO:0007669"/>
    <property type="project" value="TreeGrafter"/>
</dbReference>
<evidence type="ECO:0000256" key="10">
    <source>
        <dbReference type="ARBA" id="ARBA00022967"/>
    </source>
</evidence>
<sequence>MNMKKQEIPVLGMSCAACALSVEKTLQKHAGVKNAQVNYANHAAVVEWEEDTVSLEELRDSIDRAGYELMIDAILREDLEKLHQEAFTQLKQNTWRAGILAFPVFIIGMFGMHWPYADWIMWTLTTPILLIFGRQFFTHAYKLARVGQVNMDTLVSLSTGVAYIYSTFNTFYPAFLTDRGLEAHVYFEAAAVIIFFILLGKTMEASAKAGTGKAIQQLMDLQPKLVTLIRDGKDVELSIEDVKKGDLIRIKPGQTIPVDGVVSEGSSYIDQSMLTGEPVPILRQTGDQVFAGTINQQGSFVFESTAVGKSTLLAKIIQSVKNAQASKAPVQKLVDKVAGIFVPVVMGIAVLSLLIWGFSGVEDSWLRGMLAFITVLVIACPCALGLATPTAITAAMGKAAQLGILIKDAETLEKGTKIDTLVLDKTGTITEGKPVVAESWWATHASEQDKQAIYTLETYSEHPLAMALVEHLQEMGTTSMNAFDSITGKGLIGKTTNHTYKIGNKAWGSGESLGPVSAIQELEQKYPTASLIYASKDDQLIACFAIQDTIKSTSKTAIASMQAAGLEIHMLTGDQANTAQAVGKEVGIQHIQSGVLPHEKGAYIQELKNKGKKVAMVGDGINDSEALSLADVSIAMGKGSDLAKEVASITLIHGDLSSISTALKLTKKTVRIIRQNLFWAFIYNIIGIPIAAGLLYPFFGFLLNPMLAGAAMALSSVSVVSNSLRIRGVV</sequence>
<keyword evidence="8 14" id="KW-0547">Nucleotide-binding</keyword>
<keyword evidence="9 14" id="KW-0067">ATP-binding</keyword>
<dbReference type="InterPro" id="IPR059000">
    <property type="entry name" value="ATPase_P-type_domA"/>
</dbReference>
<dbReference type="Proteomes" id="UP000642809">
    <property type="component" value="Unassembled WGS sequence"/>
</dbReference>
<dbReference type="SUPFAM" id="SSF81665">
    <property type="entry name" value="Calcium ATPase, transmembrane domain M"/>
    <property type="match status" value="1"/>
</dbReference>
<dbReference type="InterPro" id="IPR018303">
    <property type="entry name" value="ATPase_P-typ_P_site"/>
</dbReference>
<dbReference type="Gene3D" id="3.30.70.100">
    <property type="match status" value="1"/>
</dbReference>
<keyword evidence="10" id="KW-1278">Translocase</keyword>
<evidence type="ECO:0000256" key="1">
    <source>
        <dbReference type="ARBA" id="ARBA00004651"/>
    </source>
</evidence>
<dbReference type="InterPro" id="IPR017969">
    <property type="entry name" value="Heavy-metal-associated_CS"/>
</dbReference>
<organism evidence="16 17">
    <name type="scientific">Mongoliitalea lutea</name>
    <dbReference type="NCBI Taxonomy" id="849756"/>
    <lineage>
        <taxon>Bacteria</taxon>
        <taxon>Pseudomonadati</taxon>
        <taxon>Bacteroidota</taxon>
        <taxon>Cytophagia</taxon>
        <taxon>Cytophagales</taxon>
        <taxon>Cyclobacteriaceae</taxon>
        <taxon>Mongoliitalea</taxon>
    </lineage>
</organism>
<dbReference type="EMBL" id="BMYF01000004">
    <property type="protein sequence ID" value="GHB29732.1"/>
    <property type="molecule type" value="Genomic_DNA"/>
</dbReference>
<dbReference type="InterPro" id="IPR008250">
    <property type="entry name" value="ATPase_P-typ_transduc_dom_A_sf"/>
</dbReference>
<dbReference type="InterPro" id="IPR044492">
    <property type="entry name" value="P_typ_ATPase_HD_dom"/>
</dbReference>
<evidence type="ECO:0000256" key="6">
    <source>
        <dbReference type="ARBA" id="ARBA00022692"/>
    </source>
</evidence>
<dbReference type="SFLD" id="SFLDF00027">
    <property type="entry name" value="p-type_atpase"/>
    <property type="match status" value="1"/>
</dbReference>
<dbReference type="PROSITE" id="PS01229">
    <property type="entry name" value="COF_2"/>
    <property type="match status" value="1"/>
</dbReference>
<protein>
    <recommendedName>
        <fullName evidence="3">P-type Cu(+) transporter</fullName>
        <ecNumber evidence="3">7.2.2.8</ecNumber>
    </recommendedName>
</protein>
<dbReference type="InterPro" id="IPR036163">
    <property type="entry name" value="HMA_dom_sf"/>
</dbReference>
<dbReference type="EC" id="7.2.2.8" evidence="3"/>
<dbReference type="Gene3D" id="2.70.150.10">
    <property type="entry name" value="Calcium-transporting ATPase, cytoplasmic transduction domain A"/>
    <property type="match status" value="1"/>
</dbReference>
<dbReference type="InterPro" id="IPR036412">
    <property type="entry name" value="HAD-like_sf"/>
</dbReference>
<dbReference type="PANTHER" id="PTHR43520:SF8">
    <property type="entry name" value="P-TYPE CU(+) TRANSPORTER"/>
    <property type="match status" value="1"/>
</dbReference>
<dbReference type="InterPro" id="IPR023298">
    <property type="entry name" value="ATPase_P-typ_TM_dom_sf"/>
</dbReference>